<evidence type="ECO:0000256" key="1">
    <source>
        <dbReference type="ARBA" id="ARBA00004429"/>
    </source>
</evidence>
<dbReference type="AlphaFoldDB" id="A0A1Y1CIB4"/>
<dbReference type="EMBL" id="AP018042">
    <property type="protein sequence ID" value="BAX80116.1"/>
    <property type="molecule type" value="Genomic_DNA"/>
</dbReference>
<evidence type="ECO:0000313" key="8">
    <source>
        <dbReference type="EMBL" id="BAX80116.1"/>
    </source>
</evidence>
<comment type="subcellular location">
    <subcellularLocation>
        <location evidence="1">Cell inner membrane</location>
        <topology evidence="1">Multi-pass membrane protein</topology>
    </subcellularLocation>
</comment>
<dbReference type="InterPro" id="IPR036259">
    <property type="entry name" value="MFS_trans_sf"/>
</dbReference>
<keyword evidence="5 6" id="KW-0472">Membrane</keyword>
<dbReference type="PANTHER" id="PTHR43702:SF3">
    <property type="entry name" value="PROTEIN TSGA"/>
    <property type="match status" value="1"/>
</dbReference>
<dbReference type="InterPro" id="IPR050375">
    <property type="entry name" value="MFS_TsgA-like"/>
</dbReference>
<feature type="transmembrane region" description="Helical" evidence="6">
    <location>
        <begin position="143"/>
        <end position="163"/>
    </location>
</feature>
<feature type="transmembrane region" description="Helical" evidence="6">
    <location>
        <begin position="284"/>
        <end position="302"/>
    </location>
</feature>
<sequence length="391" mass="42518">MDMKSQKSKIVLPVLLSFFVISFVDLVGTGVDELKQNSNTPEYLLQLIPFVAFIWFFLLSVPAGIWQAKIGKKRVLNVAILITTVGLFVPVLGNTLPVILVAFSLLGIGNTIMQVAANPLLVDVVSDKKASSFLSLSQFIKSVGSMIGPFVAAVVGPFLANLFNYEGAGTWRFGLYLFGIISLSSFFWLSVTKIEEKAVSEEKVSISSCFKLLSNRYIALMVLGIFAVVGIDVALNSNIGTFLHLKLGVGEEMAKYGKSVYFFAKMVGTFAGAIILMKWDPRKILRISSIVAILAVVALAFTSNEISAWIFVGVISLGVSNIFPLIYSITVGDYPQRSNEISGLMMMAISGGAIFPFLVGLSMNYHLNGGLWLISALLIFIFFLARLSPSK</sequence>
<feature type="transmembrane region" description="Helical" evidence="6">
    <location>
        <begin position="308"/>
        <end position="329"/>
    </location>
</feature>
<proteinExistence type="predicted"/>
<evidence type="ECO:0000259" key="7">
    <source>
        <dbReference type="PROSITE" id="PS50850"/>
    </source>
</evidence>
<evidence type="ECO:0000256" key="2">
    <source>
        <dbReference type="ARBA" id="ARBA00022475"/>
    </source>
</evidence>
<keyword evidence="2" id="KW-1003">Cell membrane</keyword>
<dbReference type="GO" id="GO:0005886">
    <property type="term" value="C:plasma membrane"/>
    <property type="evidence" value="ECO:0007669"/>
    <property type="project" value="UniProtKB-SubCell"/>
</dbReference>
<evidence type="ECO:0000256" key="4">
    <source>
        <dbReference type="ARBA" id="ARBA00022989"/>
    </source>
</evidence>
<evidence type="ECO:0000313" key="9">
    <source>
        <dbReference type="Proteomes" id="UP000218267"/>
    </source>
</evidence>
<feature type="transmembrane region" description="Helical" evidence="6">
    <location>
        <begin position="169"/>
        <end position="189"/>
    </location>
</feature>
<feature type="domain" description="Major facilitator superfamily (MFS) profile" evidence="7">
    <location>
        <begin position="1"/>
        <end position="391"/>
    </location>
</feature>
<dbReference type="Gene3D" id="1.20.1250.20">
    <property type="entry name" value="MFS general substrate transporter like domains"/>
    <property type="match status" value="2"/>
</dbReference>
<feature type="transmembrane region" description="Helical" evidence="6">
    <location>
        <begin position="12"/>
        <end position="31"/>
    </location>
</feature>
<evidence type="ECO:0000256" key="5">
    <source>
        <dbReference type="ARBA" id="ARBA00023136"/>
    </source>
</evidence>
<keyword evidence="9" id="KW-1185">Reference proteome</keyword>
<feature type="transmembrane region" description="Helical" evidence="6">
    <location>
        <begin position="369"/>
        <end position="387"/>
    </location>
</feature>
<feature type="transmembrane region" description="Helical" evidence="6">
    <location>
        <begin position="99"/>
        <end position="122"/>
    </location>
</feature>
<gene>
    <name evidence="8" type="ORF">ALGA_1742</name>
</gene>
<name>A0A1Y1CIB4_9BACT</name>
<dbReference type="SUPFAM" id="SSF103473">
    <property type="entry name" value="MFS general substrate transporter"/>
    <property type="match status" value="1"/>
</dbReference>
<evidence type="ECO:0000256" key="6">
    <source>
        <dbReference type="SAM" id="Phobius"/>
    </source>
</evidence>
<feature type="transmembrane region" description="Helical" evidence="6">
    <location>
        <begin position="217"/>
        <end position="239"/>
    </location>
</feature>
<dbReference type="InterPro" id="IPR020846">
    <property type="entry name" value="MFS_dom"/>
</dbReference>
<dbReference type="InterPro" id="IPR011701">
    <property type="entry name" value="MFS"/>
</dbReference>
<dbReference type="GO" id="GO:0022857">
    <property type="term" value="F:transmembrane transporter activity"/>
    <property type="evidence" value="ECO:0007669"/>
    <property type="project" value="InterPro"/>
</dbReference>
<dbReference type="OrthoDB" id="3225787at2"/>
<feature type="transmembrane region" description="Helical" evidence="6">
    <location>
        <begin position="75"/>
        <end position="93"/>
    </location>
</feature>
<organism evidence="8 9">
    <name type="scientific">Labilibaculum antarcticum</name>
    <dbReference type="NCBI Taxonomy" id="1717717"/>
    <lineage>
        <taxon>Bacteria</taxon>
        <taxon>Pseudomonadati</taxon>
        <taxon>Bacteroidota</taxon>
        <taxon>Bacteroidia</taxon>
        <taxon>Marinilabiliales</taxon>
        <taxon>Marinifilaceae</taxon>
        <taxon>Labilibaculum</taxon>
    </lineage>
</organism>
<reference evidence="9" key="2">
    <citation type="journal article" date="2020" name="Antonie Van Leeuwenhoek">
        <title>Labilibaculum antarcticum sp. nov., a novel facultative anaerobic, psychrotorelant bacterium isolated from marine sediment of Antarctica.</title>
        <authorList>
            <person name="Watanabe M."/>
            <person name="Kojima H."/>
            <person name="Fukui M."/>
        </authorList>
    </citation>
    <scope>NUCLEOTIDE SEQUENCE [LARGE SCALE GENOMIC DNA]</scope>
    <source>
        <strain evidence="9">SPP2</strain>
    </source>
</reference>
<dbReference type="Pfam" id="PF07690">
    <property type="entry name" value="MFS_1"/>
    <property type="match status" value="1"/>
</dbReference>
<dbReference type="KEGG" id="mbas:ALGA_1742"/>
<feature type="transmembrane region" description="Helical" evidence="6">
    <location>
        <begin position="341"/>
        <end position="363"/>
    </location>
</feature>
<feature type="transmembrane region" description="Helical" evidence="6">
    <location>
        <begin position="43"/>
        <end position="63"/>
    </location>
</feature>
<dbReference type="Proteomes" id="UP000218267">
    <property type="component" value="Chromosome"/>
</dbReference>
<protein>
    <submittedName>
        <fullName evidence="8">MFS transporter</fullName>
    </submittedName>
</protein>
<feature type="transmembrane region" description="Helical" evidence="6">
    <location>
        <begin position="259"/>
        <end position="277"/>
    </location>
</feature>
<evidence type="ECO:0000256" key="3">
    <source>
        <dbReference type="ARBA" id="ARBA00022692"/>
    </source>
</evidence>
<dbReference type="PANTHER" id="PTHR43702">
    <property type="entry name" value="L-FUCOSE-PROTON SYMPORTER"/>
    <property type="match status" value="1"/>
</dbReference>
<reference evidence="8 9" key="1">
    <citation type="journal article" date="2018" name="Mar. Genomics">
        <title>Complete genome sequence of Marinifilaceae bacterium strain SPP2, isolated from the Antarctic marine sediment.</title>
        <authorList>
            <person name="Watanabe M."/>
            <person name="Kojima H."/>
            <person name="Fukui M."/>
        </authorList>
    </citation>
    <scope>NUCLEOTIDE SEQUENCE [LARGE SCALE GENOMIC DNA]</scope>
    <source>
        <strain evidence="8 9">SPP2</strain>
    </source>
</reference>
<accession>A0A1Y1CIB4</accession>
<keyword evidence="4 6" id="KW-1133">Transmembrane helix</keyword>
<dbReference type="PROSITE" id="PS50850">
    <property type="entry name" value="MFS"/>
    <property type="match status" value="1"/>
</dbReference>
<keyword evidence="3 6" id="KW-0812">Transmembrane</keyword>